<keyword evidence="3 7" id="KW-0227">DNA damage</keyword>
<evidence type="ECO:0000256" key="2">
    <source>
        <dbReference type="ARBA" id="ARBA00021310"/>
    </source>
</evidence>
<evidence type="ECO:0000256" key="4">
    <source>
        <dbReference type="ARBA" id="ARBA00023172"/>
    </source>
</evidence>
<dbReference type="GO" id="GO:0043590">
    <property type="term" value="C:bacterial nucleoid"/>
    <property type="evidence" value="ECO:0007669"/>
    <property type="project" value="TreeGrafter"/>
</dbReference>
<evidence type="ECO:0000256" key="1">
    <source>
        <dbReference type="ARBA" id="ARBA00007452"/>
    </source>
</evidence>
<name>A0A6N4R437_BLAVI</name>
<dbReference type="InterPro" id="IPR042242">
    <property type="entry name" value="RecO_C"/>
</dbReference>
<dbReference type="Pfam" id="PF11967">
    <property type="entry name" value="RecO_N"/>
    <property type="match status" value="1"/>
</dbReference>
<keyword evidence="4 7" id="KW-0233">DNA recombination</keyword>
<keyword evidence="5 7" id="KW-0234">DNA repair</keyword>
<comment type="function">
    <text evidence="7">Involved in DNA repair and RecF pathway recombination.</text>
</comment>
<evidence type="ECO:0000313" key="10">
    <source>
        <dbReference type="Proteomes" id="UP000320948"/>
    </source>
</evidence>
<dbReference type="HAMAP" id="MF_00201">
    <property type="entry name" value="RecO"/>
    <property type="match status" value="1"/>
</dbReference>
<evidence type="ECO:0000256" key="6">
    <source>
        <dbReference type="ARBA" id="ARBA00033409"/>
    </source>
</evidence>
<dbReference type="Pfam" id="PF02565">
    <property type="entry name" value="RecO_C"/>
    <property type="match status" value="1"/>
</dbReference>
<feature type="domain" description="DNA replication/recombination mediator RecO N-terminal" evidence="8">
    <location>
        <begin position="1"/>
        <end position="78"/>
    </location>
</feature>
<evidence type="ECO:0000259" key="8">
    <source>
        <dbReference type="Pfam" id="PF11967"/>
    </source>
</evidence>
<dbReference type="InterPro" id="IPR012340">
    <property type="entry name" value="NA-bd_OB-fold"/>
</dbReference>
<evidence type="ECO:0000256" key="3">
    <source>
        <dbReference type="ARBA" id="ARBA00022763"/>
    </source>
</evidence>
<evidence type="ECO:0000256" key="5">
    <source>
        <dbReference type="ARBA" id="ARBA00023204"/>
    </source>
</evidence>
<evidence type="ECO:0000256" key="7">
    <source>
        <dbReference type="HAMAP-Rule" id="MF_00201"/>
    </source>
</evidence>
<protein>
    <recommendedName>
        <fullName evidence="2 7">DNA repair protein RecO</fullName>
    </recommendedName>
    <alternativeName>
        <fullName evidence="6 7">Recombination protein O</fullName>
    </alternativeName>
</protein>
<evidence type="ECO:0000313" key="9">
    <source>
        <dbReference type="EMBL" id="TKW61626.1"/>
    </source>
</evidence>
<dbReference type="InterPro" id="IPR003717">
    <property type="entry name" value="RecO"/>
</dbReference>
<dbReference type="GO" id="GO:0006302">
    <property type="term" value="P:double-strand break repair"/>
    <property type="evidence" value="ECO:0007669"/>
    <property type="project" value="TreeGrafter"/>
</dbReference>
<sequence>MQRTGEALVLATRAFGERDAMVELYCPEHGRLRGLVKGGRGSRNGMQAMLQPFNTVRYEHFRRLDAQLGTFTLELVKSRAAVWLGSATGGFVVPYISEVLTALLPEEHPYGGLAARTVRLLEDPCGWQQVVAYELWLLEAVGYGLRLRTEEAVECAEGSALAFVSPASGRAVPRKVAQGYEERLLVLPYSLGGPECEEAEDYKRAWRLTGFFIEKALHGKEMASRARLGSWLAHGFQQEKQAA</sequence>
<comment type="similarity">
    <text evidence="1 7">Belongs to the RecO family.</text>
</comment>
<gene>
    <name evidence="7 9" type="primary">recO</name>
    <name evidence="9" type="ORF">DI628_03090</name>
</gene>
<organism evidence="9 10">
    <name type="scientific">Blastochloris viridis</name>
    <name type="common">Rhodopseudomonas viridis</name>
    <dbReference type="NCBI Taxonomy" id="1079"/>
    <lineage>
        <taxon>Bacteria</taxon>
        <taxon>Pseudomonadati</taxon>
        <taxon>Pseudomonadota</taxon>
        <taxon>Alphaproteobacteria</taxon>
        <taxon>Hyphomicrobiales</taxon>
        <taxon>Blastochloridaceae</taxon>
        <taxon>Blastochloris</taxon>
    </lineage>
</organism>
<dbReference type="SUPFAM" id="SSF50249">
    <property type="entry name" value="Nucleic acid-binding proteins"/>
    <property type="match status" value="1"/>
</dbReference>
<dbReference type="GO" id="GO:0006310">
    <property type="term" value="P:DNA recombination"/>
    <property type="evidence" value="ECO:0007669"/>
    <property type="project" value="UniProtKB-UniRule"/>
</dbReference>
<dbReference type="Proteomes" id="UP000320948">
    <property type="component" value="Unassembled WGS sequence"/>
</dbReference>
<dbReference type="PANTHER" id="PTHR33991:SF1">
    <property type="entry name" value="DNA REPAIR PROTEIN RECO"/>
    <property type="match status" value="1"/>
</dbReference>
<accession>A0A6N4R437</accession>
<comment type="caution">
    <text evidence="9">The sequence shown here is derived from an EMBL/GenBank/DDBJ whole genome shotgun (WGS) entry which is preliminary data.</text>
</comment>
<dbReference type="PANTHER" id="PTHR33991">
    <property type="entry name" value="DNA REPAIR PROTEIN RECO"/>
    <property type="match status" value="1"/>
</dbReference>
<proteinExistence type="inferred from homology"/>
<dbReference type="NCBIfam" id="TIGR00613">
    <property type="entry name" value="reco"/>
    <property type="match status" value="1"/>
</dbReference>
<dbReference type="EMBL" id="VAFM01000001">
    <property type="protein sequence ID" value="TKW61626.1"/>
    <property type="molecule type" value="Genomic_DNA"/>
</dbReference>
<reference evidence="9 10" key="1">
    <citation type="journal article" date="2017" name="Nat. Commun.">
        <title>In situ click chemistry generation of cyclooxygenase-2 inhibitors.</title>
        <authorList>
            <person name="Bhardwaj A."/>
            <person name="Kaur J."/>
            <person name="Wuest M."/>
            <person name="Wuest F."/>
        </authorList>
    </citation>
    <scope>NUCLEOTIDE SEQUENCE [LARGE SCALE GENOMIC DNA]</scope>
    <source>
        <strain evidence="9">S2_018_000_R2_106</strain>
    </source>
</reference>
<dbReference type="AlphaFoldDB" id="A0A6N4R437"/>
<dbReference type="Gene3D" id="1.20.1440.120">
    <property type="entry name" value="Recombination protein O, C-terminal domain"/>
    <property type="match status" value="1"/>
</dbReference>
<dbReference type="Gene3D" id="2.40.50.140">
    <property type="entry name" value="Nucleic acid-binding proteins"/>
    <property type="match status" value="1"/>
</dbReference>
<dbReference type="InterPro" id="IPR022572">
    <property type="entry name" value="DNA_rep/recomb_RecO_N"/>
</dbReference>